<dbReference type="RefSeq" id="WP_185960851.1">
    <property type="nucleotide sequence ID" value="NZ_ML660019.1"/>
</dbReference>
<feature type="chain" id="PRO_5021862887" description="DUF2059 domain-containing protein" evidence="1">
    <location>
        <begin position="27"/>
        <end position="296"/>
    </location>
</feature>
<comment type="caution">
    <text evidence="2">The sequence shown here is derived from an EMBL/GenBank/DDBJ whole genome shotgun (WGS) entry which is preliminary data.</text>
</comment>
<dbReference type="EMBL" id="VICH01000004">
    <property type="protein sequence ID" value="TQV69133.1"/>
    <property type="molecule type" value="Genomic_DNA"/>
</dbReference>
<name>A0A545SVZ3_9RHOB</name>
<evidence type="ECO:0008006" key="4">
    <source>
        <dbReference type="Google" id="ProtNLM"/>
    </source>
</evidence>
<accession>A0A545SVZ3</accession>
<dbReference type="AlphaFoldDB" id="A0A545SVZ3"/>
<evidence type="ECO:0000313" key="2">
    <source>
        <dbReference type="EMBL" id="TQV69133.1"/>
    </source>
</evidence>
<sequence>MIGRLNSLYGAGVALALTFGAGVACATDVAQGLRFVSGQVQPGKQQSVEELWRLLAMPEMVSILHDEGVSMALDADVDLLGHEGGQRWNAAVQAIYDESTLSEEVHAAFEQHFTALDLPVLCSFYKDDEIQLIIAKEVAARRAFMDLEFEQVARERWLRGENSDQLDDMIRDHVEQNDLIELNVMGALNSNYAFLSALSQSLPDEVGHMTEHEILAQVWTQEVDIRGDTTEWMYAFLHTAYEDVDPVSLERYVTFSASPSGRALNTALFAAFDSVYLRLSSDLGRLAGKMGQEEEL</sequence>
<gene>
    <name evidence="2" type="ORF">FIL88_06075</name>
</gene>
<dbReference type="PROSITE" id="PS51257">
    <property type="entry name" value="PROKAR_LIPOPROTEIN"/>
    <property type="match status" value="1"/>
</dbReference>
<protein>
    <recommendedName>
        <fullName evidence="4">DUF2059 domain-containing protein</fullName>
    </recommendedName>
</protein>
<organism evidence="2 3">
    <name type="scientific">Aliiroseovarius halocynthiae</name>
    <dbReference type="NCBI Taxonomy" id="985055"/>
    <lineage>
        <taxon>Bacteria</taxon>
        <taxon>Pseudomonadati</taxon>
        <taxon>Pseudomonadota</taxon>
        <taxon>Alphaproteobacteria</taxon>
        <taxon>Rhodobacterales</taxon>
        <taxon>Paracoccaceae</taxon>
        <taxon>Aliiroseovarius</taxon>
    </lineage>
</organism>
<keyword evidence="1" id="KW-0732">Signal</keyword>
<evidence type="ECO:0000256" key="1">
    <source>
        <dbReference type="SAM" id="SignalP"/>
    </source>
</evidence>
<keyword evidence="3" id="KW-1185">Reference proteome</keyword>
<evidence type="ECO:0000313" key="3">
    <source>
        <dbReference type="Proteomes" id="UP000315816"/>
    </source>
</evidence>
<proteinExistence type="predicted"/>
<dbReference type="Proteomes" id="UP000315816">
    <property type="component" value="Unassembled WGS sequence"/>
</dbReference>
<feature type="signal peptide" evidence="1">
    <location>
        <begin position="1"/>
        <end position="26"/>
    </location>
</feature>
<reference evidence="2 3" key="1">
    <citation type="submission" date="2019-06" db="EMBL/GenBank/DDBJ databases">
        <title>A novel species of marine bacteria.</title>
        <authorList>
            <person name="Wang Y."/>
        </authorList>
    </citation>
    <scope>NUCLEOTIDE SEQUENCE [LARGE SCALE GENOMIC DNA]</scope>
    <source>
        <strain evidence="2 3">MA1-10</strain>
    </source>
</reference>